<dbReference type="GO" id="GO:0016887">
    <property type="term" value="F:ATP hydrolysis activity"/>
    <property type="evidence" value="ECO:0007669"/>
    <property type="project" value="InterPro"/>
</dbReference>
<protein>
    <recommendedName>
        <fullName evidence="10">TATA-binding protein-associated factor mot1</fullName>
    </recommendedName>
    <alternativeName>
        <fullName evidence="11">Modifier of transcription 1</fullName>
    </alternativeName>
</protein>
<dbReference type="InterPro" id="IPR011989">
    <property type="entry name" value="ARM-like"/>
</dbReference>
<evidence type="ECO:0000256" key="9">
    <source>
        <dbReference type="ARBA" id="ARBA00023242"/>
    </source>
</evidence>
<reference evidence="15 16" key="1">
    <citation type="journal article" date="2018" name="Mol. Biol. Evol.">
        <title>Broad Genomic Sampling Reveals a Smut Pathogenic Ancestry of the Fungal Clade Ustilaginomycotina.</title>
        <authorList>
            <person name="Kijpornyongpan T."/>
            <person name="Mondo S.J."/>
            <person name="Barry K."/>
            <person name="Sandor L."/>
            <person name="Lee J."/>
            <person name="Lipzen A."/>
            <person name="Pangilinan J."/>
            <person name="LaButti K."/>
            <person name="Hainaut M."/>
            <person name="Henrissat B."/>
            <person name="Grigoriev I.V."/>
            <person name="Spatafora J.W."/>
            <person name="Aime M.C."/>
        </authorList>
    </citation>
    <scope>NUCLEOTIDE SEQUENCE [LARGE SCALE GENOMIC DNA]</scope>
    <source>
        <strain evidence="15 16">MCA 4186</strain>
    </source>
</reference>
<dbReference type="InterPro" id="IPR044972">
    <property type="entry name" value="Mot1"/>
</dbReference>
<keyword evidence="9" id="KW-0539">Nucleus</keyword>
<dbReference type="InterPro" id="IPR027417">
    <property type="entry name" value="P-loop_NTPase"/>
</dbReference>
<dbReference type="GO" id="GO:0003677">
    <property type="term" value="F:DNA binding"/>
    <property type="evidence" value="ECO:0007669"/>
    <property type="project" value="UniProtKB-KW"/>
</dbReference>
<dbReference type="InterPro" id="IPR014001">
    <property type="entry name" value="Helicase_ATP-bd"/>
</dbReference>
<dbReference type="CDD" id="cd18793">
    <property type="entry name" value="SF2_C_SNF"/>
    <property type="match status" value="1"/>
</dbReference>
<accession>A0A316Z634</accession>
<keyword evidence="6" id="KW-0347">Helicase</keyword>
<evidence type="ECO:0000256" key="10">
    <source>
        <dbReference type="ARBA" id="ARBA00073046"/>
    </source>
</evidence>
<evidence type="ECO:0000256" key="8">
    <source>
        <dbReference type="ARBA" id="ARBA00023125"/>
    </source>
</evidence>
<dbReference type="InterPro" id="IPR049730">
    <property type="entry name" value="SNF2/RAD54-like_C"/>
</dbReference>
<evidence type="ECO:0000256" key="3">
    <source>
        <dbReference type="ARBA" id="ARBA00022737"/>
    </source>
</evidence>
<evidence type="ECO:0000256" key="2">
    <source>
        <dbReference type="ARBA" id="ARBA00007025"/>
    </source>
</evidence>
<dbReference type="GO" id="GO:0005634">
    <property type="term" value="C:nucleus"/>
    <property type="evidence" value="ECO:0007669"/>
    <property type="project" value="UniProtKB-SubCell"/>
</dbReference>
<evidence type="ECO:0000256" key="1">
    <source>
        <dbReference type="ARBA" id="ARBA00004123"/>
    </source>
</evidence>
<evidence type="ECO:0000313" key="15">
    <source>
        <dbReference type="EMBL" id="PWN96746.1"/>
    </source>
</evidence>
<proteinExistence type="inferred from homology"/>
<evidence type="ECO:0000259" key="14">
    <source>
        <dbReference type="PROSITE" id="PS51194"/>
    </source>
</evidence>
<dbReference type="CDD" id="cd17999">
    <property type="entry name" value="DEXHc_Mot1"/>
    <property type="match status" value="1"/>
</dbReference>
<feature type="compositionally biased region" description="Low complexity" evidence="12">
    <location>
        <begin position="1"/>
        <end position="22"/>
    </location>
</feature>
<dbReference type="FunFam" id="3.40.50.300:FF:000428">
    <property type="entry name" value="TATA-binding protein-associated factor 172"/>
    <property type="match status" value="1"/>
</dbReference>
<feature type="domain" description="Helicase ATP-binding" evidence="13">
    <location>
        <begin position="1350"/>
        <end position="1523"/>
    </location>
</feature>
<keyword evidence="7" id="KW-0067">ATP-binding</keyword>
<dbReference type="PROSITE" id="PS51192">
    <property type="entry name" value="HELICASE_ATP_BIND_1"/>
    <property type="match status" value="1"/>
</dbReference>
<keyword evidence="4" id="KW-0547">Nucleotide-binding</keyword>
<dbReference type="GeneID" id="37270460"/>
<dbReference type="SMART" id="SM00490">
    <property type="entry name" value="HELICc"/>
    <property type="match status" value="1"/>
</dbReference>
<feature type="compositionally biased region" description="Pro residues" evidence="12">
    <location>
        <begin position="252"/>
        <end position="264"/>
    </location>
</feature>
<sequence length="1915" mass="206198">MPPRRASGSAAAASSSNAPVAAPQKGGANSRLDRLVTLLDTGSTPAVRSLAARQLAQIAGMRVGRGDGALAGTSSSSAAARANLAAASSSADTSCAYRGTEGEWIEALHLLHRIMPLLRSNSWETRIAAGSAIELICAACGVWDPLAAELVDEKKDFSAAAPVTPPADLMTFAAFSPQGVLRRGEKLLSSAGSEYDASSSLSVAERLASAKQDMKKLGLGAMAGEDLDLGLDVEQELMSEASTSLKAEQKPPAAPSPMSPPAPSAPTDEIDLSKLSARERNQLKRKRKIAPSGSSQDLAPRAPESKTRVLDAASSTSASSPSGGMRTQTASWSGKMASPKAEDGPVDHAALATSEQEWPFDLFSKVLLADLFAPKWEVRHGAALGLRSLLSTQGSCGGMSSSPSVSREGNVQLHAAWCADMSIRLLAVLCLDRLGDFVFDQVVTPVRETAAQALASLLKSMPEAEALKTHAALVEMVRQDWVVTEAGQQADIKPSSGLAACRRYKGYAWEVRHAGLLGLKWLLSVRADLLLSSSDAMSDEKSSAQPTALLRDSVELAILNLRDEDDDVRHVAAQVLIPAVEHLVGGMTAELASVLSQLWSCLEDLKDDLASSIGGVMNLLAQLVQHQSVIDQLTAPASPALSSLIPRLFPFFRHTITSVRLSVLSALCVFLEHPSLPRDWIDASLMRLLFQNLIVEEKPPIRELSAKAWKLALGSGDVALSQILGPHVERLFRILMTPLGSPFDFTLFFEATRSSKQNHNIDKHVLAQDLTLIGVDTVIRGRIGAAEALGDAMALWTTGDDSSVFERLLTEYISSPAALRRCLAAVTIQRWAESSKDRGMALAQTSTSAQALAAQLIGILESPTPATYTEMAVMLQRIQADCQALYSTAARDLKIARASVPELPSKVDATGASAGAFTIETAKHVAGAGLDALLALSTLSKAKLETGTTAAEERRHRLVVAIGFYATQKEQQDNQLLASVAGAVVALGTLPAKLNPVIRSLMNAVKFEENLELQTRAAASVVSLIQLCSEPGARTNPSDKIVKNLCAFVCQDTSNTPIFDSTKARLDGILSHDEPPPAPAGRGRARQEEATESDEVRQSKLIRRGAEIALRTLAARFGPALLDVVPALWSCSTAALLDAFGASTPMPESLGQGVLDACTLIQVVLPSLDASLQERASALLDPLSRAVQSPLAVVRSAAAKALSTMADCMAEVTMRHIVQAILPLVADMHNVHHRQGAIEVLSQLVRRLDMKLLPYVIVLIVPVLGRMSDSDDAVRAVATHTFASLVKMIPLEAGLPDPPGLSQELMQRRETDRNFLAQLLDGSKVEPYELPVKINAELRSYQRDGVSWMAFLAKFQLHGILCDDMGLGKTLQSICILSAQHFERAQRYAATSTPDNAPLPSLIICPPTLTGHWFHEIKQYSTNLRPLLYAGQPNERARLAKQIEHHDAVIASYDAVRSDIAMLSQVHWHYCILDEGHIIKSGKTKTTQAVKQIRAHHRLLLSGTPIQNNVLELWSLFDFLMPGFLGTERAFNERFGKPISNTREGKSNAKEQEAAALALEALHKQVLPFLLRRLKDDVLDDLPPKIIQDIECELGPVQKQLYDDYSRSQKREELETALDGQSGAESTSTGATHHVFQELQYLRKLVNHPRLVFDPTRPKHREIEQQLAKSGGSLRDIAHAPKLTALRQLLHDCGIGVAGSSEANSLAAEAAVAQHRVLIFCQVKQMLDIIEHDLFRSHMPDVTYMRLDGGVPAEKRHGIVQTFNADPSIDVLLLTTQIGGLGLTLTGADTVIFVEHDWNPSKDLQAMDRAHRLGQKKVVNVYRLITRDTLEAKIMGLQRFKLNVANSVVTQQNAGLESMETDQVLDLFGSGAAPGDEGKGARSGGKGISQKALLAAIEAAPDTGDDYAAAGDWKA</sequence>
<organism evidence="15 16">
    <name type="scientific">Tilletiopsis washingtonensis</name>
    <dbReference type="NCBI Taxonomy" id="58919"/>
    <lineage>
        <taxon>Eukaryota</taxon>
        <taxon>Fungi</taxon>
        <taxon>Dikarya</taxon>
        <taxon>Basidiomycota</taxon>
        <taxon>Ustilaginomycotina</taxon>
        <taxon>Exobasidiomycetes</taxon>
        <taxon>Entylomatales</taxon>
        <taxon>Entylomatales incertae sedis</taxon>
        <taxon>Tilletiopsis</taxon>
    </lineage>
</organism>
<gene>
    <name evidence="15" type="ORF">FA09DRAFT_331207</name>
</gene>
<dbReference type="PANTHER" id="PTHR36498">
    <property type="entry name" value="TATA-BINDING PROTEIN-ASSOCIATED FACTOR 172"/>
    <property type="match status" value="1"/>
</dbReference>
<dbReference type="GO" id="GO:0017025">
    <property type="term" value="F:TBP-class protein binding"/>
    <property type="evidence" value="ECO:0007669"/>
    <property type="project" value="InterPro"/>
</dbReference>
<dbReference type="Proteomes" id="UP000245946">
    <property type="component" value="Unassembled WGS sequence"/>
</dbReference>
<comment type="subcellular location">
    <subcellularLocation>
        <location evidence="1">Nucleus</location>
    </subcellularLocation>
</comment>
<keyword evidence="16" id="KW-1185">Reference proteome</keyword>
<dbReference type="PANTHER" id="PTHR36498:SF1">
    <property type="entry name" value="TATA-BINDING PROTEIN-ASSOCIATED FACTOR 172"/>
    <property type="match status" value="1"/>
</dbReference>
<evidence type="ECO:0000256" key="6">
    <source>
        <dbReference type="ARBA" id="ARBA00022806"/>
    </source>
</evidence>
<keyword evidence="5" id="KW-0378">Hydrolase</keyword>
<dbReference type="InterPro" id="IPR001650">
    <property type="entry name" value="Helicase_C-like"/>
</dbReference>
<dbReference type="Pfam" id="PF12054">
    <property type="entry name" value="DUF3535"/>
    <property type="match status" value="1"/>
</dbReference>
<feature type="region of interest" description="Disordered" evidence="12">
    <location>
        <begin position="240"/>
        <end position="346"/>
    </location>
</feature>
<dbReference type="InterPro" id="IPR016024">
    <property type="entry name" value="ARM-type_fold"/>
</dbReference>
<keyword evidence="8" id="KW-0238">DNA-binding</keyword>
<evidence type="ECO:0000259" key="13">
    <source>
        <dbReference type="PROSITE" id="PS51192"/>
    </source>
</evidence>
<feature type="compositionally biased region" description="Basic and acidic residues" evidence="12">
    <location>
        <begin position="1085"/>
        <end position="1097"/>
    </location>
</feature>
<dbReference type="Gene3D" id="3.40.50.300">
    <property type="entry name" value="P-loop containing nucleotide triphosphate hydrolases"/>
    <property type="match status" value="1"/>
</dbReference>
<dbReference type="PROSITE" id="PS51194">
    <property type="entry name" value="HELICASE_CTER"/>
    <property type="match status" value="1"/>
</dbReference>
<dbReference type="Gene3D" id="1.25.10.10">
    <property type="entry name" value="Leucine-rich Repeat Variant"/>
    <property type="match status" value="2"/>
</dbReference>
<dbReference type="EMBL" id="KZ819298">
    <property type="protein sequence ID" value="PWN96746.1"/>
    <property type="molecule type" value="Genomic_DNA"/>
</dbReference>
<dbReference type="RefSeq" id="XP_025597025.1">
    <property type="nucleotide sequence ID" value="XM_025742916.1"/>
</dbReference>
<dbReference type="Pfam" id="PF00176">
    <property type="entry name" value="SNF2-rel_dom"/>
    <property type="match status" value="1"/>
</dbReference>
<dbReference type="GO" id="GO:0005524">
    <property type="term" value="F:ATP binding"/>
    <property type="evidence" value="ECO:0007669"/>
    <property type="project" value="UniProtKB-KW"/>
</dbReference>
<feature type="region of interest" description="Disordered" evidence="12">
    <location>
        <begin position="1068"/>
        <end position="1097"/>
    </location>
</feature>
<dbReference type="SMART" id="SM00487">
    <property type="entry name" value="DEXDc"/>
    <property type="match status" value="1"/>
</dbReference>
<dbReference type="Gene3D" id="3.40.50.10810">
    <property type="entry name" value="Tandem AAA-ATPase domain"/>
    <property type="match status" value="1"/>
</dbReference>
<keyword evidence="3" id="KW-0677">Repeat</keyword>
<comment type="similarity">
    <text evidence="2">Belongs to the SNF2/RAD54 helicase family.</text>
</comment>
<dbReference type="Pfam" id="PF00271">
    <property type="entry name" value="Helicase_C"/>
    <property type="match status" value="1"/>
</dbReference>
<dbReference type="SUPFAM" id="SSF52540">
    <property type="entry name" value="P-loop containing nucleoside triphosphate hydrolases"/>
    <property type="match status" value="2"/>
</dbReference>
<evidence type="ECO:0000256" key="11">
    <source>
        <dbReference type="ARBA" id="ARBA00081329"/>
    </source>
</evidence>
<dbReference type="OrthoDB" id="10252227at2759"/>
<dbReference type="SUPFAM" id="SSF48371">
    <property type="entry name" value="ARM repeat"/>
    <property type="match status" value="1"/>
</dbReference>
<dbReference type="InterPro" id="IPR038718">
    <property type="entry name" value="SNF2-like_sf"/>
</dbReference>
<dbReference type="GO" id="GO:0004386">
    <property type="term" value="F:helicase activity"/>
    <property type="evidence" value="ECO:0007669"/>
    <property type="project" value="UniProtKB-KW"/>
</dbReference>
<evidence type="ECO:0000256" key="4">
    <source>
        <dbReference type="ARBA" id="ARBA00022741"/>
    </source>
</evidence>
<evidence type="ECO:0000313" key="16">
    <source>
        <dbReference type="Proteomes" id="UP000245946"/>
    </source>
</evidence>
<dbReference type="STRING" id="58919.A0A316Z634"/>
<dbReference type="InterPro" id="IPR044078">
    <property type="entry name" value="Mot1_ATP-bd"/>
</dbReference>
<evidence type="ECO:0000256" key="12">
    <source>
        <dbReference type="SAM" id="MobiDB-lite"/>
    </source>
</evidence>
<feature type="domain" description="Helicase C-terminal" evidence="14">
    <location>
        <begin position="1705"/>
        <end position="1856"/>
    </location>
</feature>
<evidence type="ECO:0000256" key="5">
    <source>
        <dbReference type="ARBA" id="ARBA00022801"/>
    </source>
</evidence>
<dbReference type="FunFam" id="3.40.50.10810:FF:000009">
    <property type="entry name" value="B-TFIID TATA-box-binding protein-associated factor 1"/>
    <property type="match status" value="1"/>
</dbReference>
<feature type="region of interest" description="Disordered" evidence="12">
    <location>
        <begin position="1"/>
        <end position="28"/>
    </location>
</feature>
<evidence type="ECO:0000256" key="7">
    <source>
        <dbReference type="ARBA" id="ARBA00022840"/>
    </source>
</evidence>
<dbReference type="InterPro" id="IPR000330">
    <property type="entry name" value="SNF2_N"/>
</dbReference>
<feature type="compositionally biased region" description="Low complexity" evidence="12">
    <location>
        <begin position="312"/>
        <end position="322"/>
    </location>
</feature>
<dbReference type="InterPro" id="IPR022707">
    <property type="entry name" value="Mot1_central_dom"/>
</dbReference>
<name>A0A316Z634_9BASI</name>